<evidence type="ECO:0000313" key="2">
    <source>
        <dbReference type="EMBL" id="MED6188487.1"/>
    </source>
</evidence>
<proteinExistence type="predicted"/>
<reference evidence="2 3" key="1">
    <citation type="journal article" date="2023" name="Plants (Basel)">
        <title>Bridging the Gap: Combining Genomics and Transcriptomics Approaches to Understand Stylosanthes scabra, an Orphan Legume from the Brazilian Caatinga.</title>
        <authorList>
            <person name="Ferreira-Neto J.R.C."/>
            <person name="da Silva M.D."/>
            <person name="Binneck E."/>
            <person name="de Melo N.F."/>
            <person name="da Silva R.H."/>
            <person name="de Melo A.L.T.M."/>
            <person name="Pandolfi V."/>
            <person name="Bustamante F.O."/>
            <person name="Brasileiro-Vidal A.C."/>
            <person name="Benko-Iseppon A.M."/>
        </authorList>
    </citation>
    <scope>NUCLEOTIDE SEQUENCE [LARGE SCALE GENOMIC DNA]</scope>
    <source>
        <tissue evidence="2">Leaves</tissue>
    </source>
</reference>
<sequence length="172" mass="19561">MRDAATTARSKYQISLAQAMDKDVYPLEGHRTPRTNFCFVIIYEYKTQDCYDLKDAIKQAIQYGKLNEFVKIIRELRNSNRKRSSPRPESRNPRNRKDDDDPIMEVAVLIGSSVVKKSKSALKKDLKVLATVQTLSPQFPMITFNKEDFAHGLADSDSPMVISAKSRTKVSS</sequence>
<feature type="region of interest" description="Disordered" evidence="1">
    <location>
        <begin position="77"/>
        <end position="100"/>
    </location>
</feature>
<feature type="compositionally biased region" description="Basic and acidic residues" evidence="1">
    <location>
        <begin position="86"/>
        <end position="99"/>
    </location>
</feature>
<accession>A0ABU6WT15</accession>
<keyword evidence="3" id="KW-1185">Reference proteome</keyword>
<protein>
    <submittedName>
        <fullName evidence="2">Uncharacterized protein</fullName>
    </submittedName>
</protein>
<organism evidence="2 3">
    <name type="scientific">Stylosanthes scabra</name>
    <dbReference type="NCBI Taxonomy" id="79078"/>
    <lineage>
        <taxon>Eukaryota</taxon>
        <taxon>Viridiplantae</taxon>
        <taxon>Streptophyta</taxon>
        <taxon>Embryophyta</taxon>
        <taxon>Tracheophyta</taxon>
        <taxon>Spermatophyta</taxon>
        <taxon>Magnoliopsida</taxon>
        <taxon>eudicotyledons</taxon>
        <taxon>Gunneridae</taxon>
        <taxon>Pentapetalae</taxon>
        <taxon>rosids</taxon>
        <taxon>fabids</taxon>
        <taxon>Fabales</taxon>
        <taxon>Fabaceae</taxon>
        <taxon>Papilionoideae</taxon>
        <taxon>50 kb inversion clade</taxon>
        <taxon>dalbergioids sensu lato</taxon>
        <taxon>Dalbergieae</taxon>
        <taxon>Pterocarpus clade</taxon>
        <taxon>Stylosanthes</taxon>
    </lineage>
</organism>
<gene>
    <name evidence="2" type="ORF">PIB30_086448</name>
</gene>
<evidence type="ECO:0000313" key="3">
    <source>
        <dbReference type="Proteomes" id="UP001341840"/>
    </source>
</evidence>
<dbReference type="Proteomes" id="UP001341840">
    <property type="component" value="Unassembled WGS sequence"/>
</dbReference>
<dbReference type="EMBL" id="JASCZI010182724">
    <property type="protein sequence ID" value="MED6188487.1"/>
    <property type="molecule type" value="Genomic_DNA"/>
</dbReference>
<comment type="caution">
    <text evidence="2">The sequence shown here is derived from an EMBL/GenBank/DDBJ whole genome shotgun (WGS) entry which is preliminary data.</text>
</comment>
<name>A0ABU6WT15_9FABA</name>
<evidence type="ECO:0000256" key="1">
    <source>
        <dbReference type="SAM" id="MobiDB-lite"/>
    </source>
</evidence>